<dbReference type="OrthoDB" id="9801191at2"/>
<dbReference type="RefSeq" id="WP_086498762.1">
    <property type="nucleotide sequence ID" value="NZ_MSSV01000002.1"/>
</dbReference>
<reference evidence="7 9" key="1">
    <citation type="submission" date="2018-06" db="EMBL/GenBank/DDBJ databases">
        <title>Genomic Encyclopedia of Archaeal and Bacterial Type Strains, Phase II (KMG-II): from individual species to whole genera.</title>
        <authorList>
            <person name="Goeker M."/>
        </authorList>
    </citation>
    <scope>NUCLEOTIDE SEQUENCE [LARGE SCALE GENOMIC DNA]</scope>
    <source>
        <strain evidence="7 9">DSM 22686</strain>
    </source>
</reference>
<comment type="caution">
    <text evidence="7">The sequence shown here is derived from an EMBL/GenBank/DDBJ whole genome shotgun (WGS) entry which is preliminary data.</text>
</comment>
<evidence type="ECO:0000256" key="1">
    <source>
        <dbReference type="ARBA" id="ARBA00022491"/>
    </source>
</evidence>
<dbReference type="Pfam" id="PF00583">
    <property type="entry name" value="Acetyltransf_1"/>
    <property type="match status" value="1"/>
</dbReference>
<dbReference type="PANTHER" id="PTHR36449:SF1">
    <property type="entry name" value="ACETYLTRANSFERASE"/>
    <property type="match status" value="1"/>
</dbReference>
<dbReference type="InterPro" id="IPR000182">
    <property type="entry name" value="GNAT_dom"/>
</dbReference>
<dbReference type="Proteomes" id="UP000321927">
    <property type="component" value="Unassembled WGS sequence"/>
</dbReference>
<dbReference type="CDD" id="cd04301">
    <property type="entry name" value="NAT_SF"/>
    <property type="match status" value="1"/>
</dbReference>
<dbReference type="AlphaFoldDB" id="A0A2W7REM9"/>
<dbReference type="GO" id="GO:0016747">
    <property type="term" value="F:acyltransferase activity, transferring groups other than amino-acyl groups"/>
    <property type="evidence" value="ECO:0007669"/>
    <property type="project" value="InterPro"/>
</dbReference>
<name>A0A2W7REM9_9BACT</name>
<dbReference type="Gene3D" id="3.40.630.30">
    <property type="match status" value="1"/>
</dbReference>
<organism evidence="7 9">
    <name type="scientific">Algoriphagus ratkowskyi</name>
    <dbReference type="NCBI Taxonomy" id="57028"/>
    <lineage>
        <taxon>Bacteria</taxon>
        <taxon>Pseudomonadati</taxon>
        <taxon>Bacteroidota</taxon>
        <taxon>Cytophagia</taxon>
        <taxon>Cytophagales</taxon>
        <taxon>Cyclobacteriaceae</taxon>
        <taxon>Algoriphagus</taxon>
    </lineage>
</organism>
<keyword evidence="1" id="KW-0678">Repressor</keyword>
<dbReference type="PROSITE" id="PS51186">
    <property type="entry name" value="GNAT"/>
    <property type="match status" value="1"/>
</dbReference>
<reference evidence="8 10" key="2">
    <citation type="submission" date="2019-08" db="EMBL/GenBank/DDBJ databases">
        <title>Genome of Algoriphagus ratkowskyi IC026.</title>
        <authorList>
            <person name="Bowman J.P."/>
        </authorList>
    </citation>
    <scope>NUCLEOTIDE SEQUENCE [LARGE SCALE GENOMIC DNA]</scope>
    <source>
        <strain evidence="8 10">IC026</strain>
    </source>
</reference>
<dbReference type="EMBL" id="VORV01000003">
    <property type="protein sequence ID" value="TXD78865.1"/>
    <property type="molecule type" value="Genomic_DNA"/>
</dbReference>
<keyword evidence="3 7" id="KW-0808">Transferase</keyword>
<evidence type="ECO:0000259" key="6">
    <source>
        <dbReference type="PROSITE" id="PS51186"/>
    </source>
</evidence>
<evidence type="ECO:0000256" key="2">
    <source>
        <dbReference type="ARBA" id="ARBA00022649"/>
    </source>
</evidence>
<dbReference type="Proteomes" id="UP000249115">
    <property type="component" value="Unassembled WGS sequence"/>
</dbReference>
<evidence type="ECO:0000256" key="5">
    <source>
        <dbReference type="ARBA" id="ARBA00049880"/>
    </source>
</evidence>
<accession>A0A2W7REM9</accession>
<keyword evidence="10" id="KW-1185">Reference proteome</keyword>
<proteinExistence type="predicted"/>
<evidence type="ECO:0000256" key="4">
    <source>
        <dbReference type="ARBA" id="ARBA00023315"/>
    </source>
</evidence>
<dbReference type="EMBL" id="QKZU01000006">
    <property type="protein sequence ID" value="PZX57586.1"/>
    <property type="molecule type" value="Genomic_DNA"/>
</dbReference>
<dbReference type="InterPro" id="IPR016181">
    <property type="entry name" value="Acyl_CoA_acyltransferase"/>
</dbReference>
<gene>
    <name evidence="8" type="ORF">ESW18_04925</name>
    <name evidence="7" type="ORF">LV84_01714</name>
</gene>
<keyword evidence="2" id="KW-1277">Toxin-antitoxin system</keyword>
<evidence type="ECO:0000313" key="7">
    <source>
        <dbReference type="EMBL" id="PZX57586.1"/>
    </source>
</evidence>
<evidence type="ECO:0000256" key="3">
    <source>
        <dbReference type="ARBA" id="ARBA00022679"/>
    </source>
</evidence>
<dbReference type="SUPFAM" id="SSF55729">
    <property type="entry name" value="Acyl-CoA N-acyltransferases (Nat)"/>
    <property type="match status" value="1"/>
</dbReference>
<sequence length="188" mass="22088">MSELFDISKYRLVRLSPQYEFKPFDCGDSDLNEFLLNDALDHMDQLLAVTYILEDDSEIIAFFSLLNDRISYEQFSKSSWLKKIQKIFVHGTAKRNYKSHPAMKIGRFGVSENYQSKGVGEALLDYIKTLFIDNNRTGCRFITLDAYNNMRSISFYLRNGFVLFTEDDKNADTRQMYFDLYPHKLNTK</sequence>
<keyword evidence="4" id="KW-0012">Acyltransferase</keyword>
<evidence type="ECO:0000313" key="9">
    <source>
        <dbReference type="Proteomes" id="UP000249115"/>
    </source>
</evidence>
<comment type="catalytic activity">
    <reaction evidence="5">
        <text>glycyl-tRNA(Gly) + acetyl-CoA = N-acetylglycyl-tRNA(Gly) + CoA + H(+)</text>
        <dbReference type="Rhea" id="RHEA:81867"/>
        <dbReference type="Rhea" id="RHEA-COMP:9683"/>
        <dbReference type="Rhea" id="RHEA-COMP:19766"/>
        <dbReference type="ChEBI" id="CHEBI:15378"/>
        <dbReference type="ChEBI" id="CHEBI:57287"/>
        <dbReference type="ChEBI" id="CHEBI:57288"/>
        <dbReference type="ChEBI" id="CHEBI:78522"/>
        <dbReference type="ChEBI" id="CHEBI:232036"/>
    </reaction>
</comment>
<protein>
    <submittedName>
        <fullName evidence="7">Acetyltransferase (GNAT) family protein</fullName>
    </submittedName>
    <submittedName>
        <fullName evidence="8">GNAT family N-acetyltransferase</fullName>
    </submittedName>
</protein>
<evidence type="ECO:0000313" key="10">
    <source>
        <dbReference type="Proteomes" id="UP000321927"/>
    </source>
</evidence>
<feature type="domain" description="N-acetyltransferase" evidence="6">
    <location>
        <begin position="8"/>
        <end position="181"/>
    </location>
</feature>
<dbReference type="PANTHER" id="PTHR36449">
    <property type="entry name" value="ACETYLTRANSFERASE-RELATED"/>
    <property type="match status" value="1"/>
</dbReference>
<evidence type="ECO:0000313" key="8">
    <source>
        <dbReference type="EMBL" id="TXD78865.1"/>
    </source>
</evidence>